<dbReference type="SUPFAM" id="SSF53092">
    <property type="entry name" value="Creatinase/prolidase N-terminal domain"/>
    <property type="match status" value="1"/>
</dbReference>
<dbReference type="PRINTS" id="PR00599">
    <property type="entry name" value="MAPEPTIDASE"/>
</dbReference>
<dbReference type="Pfam" id="PF00557">
    <property type="entry name" value="Peptidase_M24"/>
    <property type="match status" value="1"/>
</dbReference>
<proteinExistence type="predicted"/>
<dbReference type="Proteomes" id="UP000006732">
    <property type="component" value="Chromosome"/>
</dbReference>
<dbReference type="KEGG" id="ppd:Ppro_2024"/>
<keyword evidence="3" id="KW-0378">Hydrolase</keyword>
<dbReference type="AlphaFoldDB" id="A1AQL2"/>
<dbReference type="InterPro" id="IPR050659">
    <property type="entry name" value="Peptidase_M24B"/>
</dbReference>
<dbReference type="GO" id="GO:0046872">
    <property type="term" value="F:metal ion binding"/>
    <property type="evidence" value="ECO:0007669"/>
    <property type="project" value="UniProtKB-KW"/>
</dbReference>
<gene>
    <name evidence="7" type="ordered locus">Ppro_2024</name>
</gene>
<dbReference type="GO" id="GO:0008235">
    <property type="term" value="F:metalloexopeptidase activity"/>
    <property type="evidence" value="ECO:0007669"/>
    <property type="project" value="UniProtKB-ARBA"/>
</dbReference>
<dbReference type="GO" id="GO:0006508">
    <property type="term" value="P:proteolysis"/>
    <property type="evidence" value="ECO:0007669"/>
    <property type="project" value="UniProtKB-KW"/>
</dbReference>
<feature type="domain" description="Creatinase N-terminal" evidence="6">
    <location>
        <begin position="9"/>
        <end position="133"/>
    </location>
</feature>
<sequence length="359" mass="39046">MDLPMLHIRRARLERFFTAHDLDAILFLSLANIRYLSGFTGSDGALLLTREECRLLCDSRYTTQAAAEVLDGEVLQYSDRNALLRELVDDLGLSRIGFEAAHTTFAAFSELSSSLKGHELVSLGGDLDQIRSCKDQDELERLSRVAGLASDALVACLGKLGPGVSEASFAWELEKEMRNRGAEGRAFDFIVASGERGAMPHGRASEKLLRSGELVTIDFGACMDGYVSDETVTIAIGTPDRRGVDVYAVVKEAHDLAIAAVRPGISCRDLDAVARDHIRGRGFGDYFGHGLGHGVGLEVHEKPAISPRNDMTLQEGMVFTIEPGIYIPGFGGVRIEDTVVVLPDGCRALTRVSKELMYV</sequence>
<feature type="domain" description="Peptidase M24" evidence="5">
    <location>
        <begin position="141"/>
        <end position="341"/>
    </location>
</feature>
<dbReference type="PANTHER" id="PTHR46112">
    <property type="entry name" value="AMINOPEPTIDASE"/>
    <property type="match status" value="1"/>
</dbReference>
<keyword evidence="1" id="KW-0645">Protease</keyword>
<protein>
    <submittedName>
        <fullName evidence="7">Peptidase M24</fullName>
    </submittedName>
</protein>
<organism evidence="7 8">
    <name type="scientific">Pelobacter propionicus (strain DSM 2379 / NBRC 103807 / OttBd1)</name>
    <dbReference type="NCBI Taxonomy" id="338966"/>
    <lineage>
        <taxon>Bacteria</taxon>
        <taxon>Pseudomonadati</taxon>
        <taxon>Thermodesulfobacteriota</taxon>
        <taxon>Desulfuromonadia</taxon>
        <taxon>Desulfuromonadales</taxon>
        <taxon>Desulfuromonadaceae</taxon>
        <taxon>Pelobacter</taxon>
    </lineage>
</organism>
<keyword evidence="8" id="KW-1185">Reference proteome</keyword>
<dbReference type="InterPro" id="IPR000587">
    <property type="entry name" value="Creatinase_N"/>
</dbReference>
<keyword evidence="2" id="KW-0479">Metal-binding</keyword>
<dbReference type="GO" id="GO:0004177">
    <property type="term" value="F:aminopeptidase activity"/>
    <property type="evidence" value="ECO:0007669"/>
    <property type="project" value="UniProtKB-ARBA"/>
</dbReference>
<evidence type="ECO:0000256" key="1">
    <source>
        <dbReference type="ARBA" id="ARBA00022670"/>
    </source>
</evidence>
<dbReference type="InterPro" id="IPR029149">
    <property type="entry name" value="Creatin/AminoP/Spt16_N"/>
</dbReference>
<dbReference type="PROSITE" id="PS00491">
    <property type="entry name" value="PROLINE_PEPTIDASE"/>
    <property type="match status" value="1"/>
</dbReference>
<evidence type="ECO:0000256" key="3">
    <source>
        <dbReference type="ARBA" id="ARBA00022801"/>
    </source>
</evidence>
<evidence type="ECO:0000313" key="8">
    <source>
        <dbReference type="Proteomes" id="UP000006732"/>
    </source>
</evidence>
<dbReference type="InterPro" id="IPR000994">
    <property type="entry name" value="Pept_M24"/>
</dbReference>
<dbReference type="PANTHER" id="PTHR46112:SF3">
    <property type="entry name" value="AMINOPEPTIDASE YPDF"/>
    <property type="match status" value="1"/>
</dbReference>
<evidence type="ECO:0000313" key="7">
    <source>
        <dbReference type="EMBL" id="ABK99632.1"/>
    </source>
</evidence>
<keyword evidence="4" id="KW-0482">Metalloprotease</keyword>
<evidence type="ECO:0000256" key="4">
    <source>
        <dbReference type="ARBA" id="ARBA00023049"/>
    </source>
</evidence>
<evidence type="ECO:0000259" key="5">
    <source>
        <dbReference type="Pfam" id="PF00557"/>
    </source>
</evidence>
<dbReference type="InterPro" id="IPR036005">
    <property type="entry name" value="Creatinase/aminopeptidase-like"/>
</dbReference>
<dbReference type="Gene3D" id="3.90.230.10">
    <property type="entry name" value="Creatinase/methionine aminopeptidase superfamily"/>
    <property type="match status" value="1"/>
</dbReference>
<name>A1AQL2_PELPD</name>
<dbReference type="EMBL" id="CP000482">
    <property type="protein sequence ID" value="ABK99632.1"/>
    <property type="molecule type" value="Genomic_DNA"/>
</dbReference>
<dbReference type="InterPro" id="IPR001131">
    <property type="entry name" value="Peptidase_M24B_aminopep-P_CS"/>
</dbReference>
<dbReference type="Gene3D" id="3.40.350.10">
    <property type="entry name" value="Creatinase/prolidase N-terminal domain"/>
    <property type="match status" value="1"/>
</dbReference>
<dbReference type="STRING" id="338966.Ppro_2024"/>
<evidence type="ECO:0000256" key="2">
    <source>
        <dbReference type="ARBA" id="ARBA00022723"/>
    </source>
</evidence>
<dbReference type="Pfam" id="PF01321">
    <property type="entry name" value="Creatinase_N"/>
    <property type="match status" value="1"/>
</dbReference>
<dbReference type="eggNOG" id="COG0006">
    <property type="taxonomic scope" value="Bacteria"/>
</dbReference>
<reference evidence="7 8" key="1">
    <citation type="submission" date="2006-10" db="EMBL/GenBank/DDBJ databases">
        <title>Complete sequence of chromosome of Pelobacter propionicus DSM 2379.</title>
        <authorList>
            <consortium name="US DOE Joint Genome Institute"/>
            <person name="Copeland A."/>
            <person name="Lucas S."/>
            <person name="Lapidus A."/>
            <person name="Barry K."/>
            <person name="Detter J.C."/>
            <person name="Glavina del Rio T."/>
            <person name="Hammon N."/>
            <person name="Israni S."/>
            <person name="Dalin E."/>
            <person name="Tice H."/>
            <person name="Pitluck S."/>
            <person name="Saunders E."/>
            <person name="Brettin T."/>
            <person name="Bruce D."/>
            <person name="Han C."/>
            <person name="Tapia R."/>
            <person name="Schmutz J."/>
            <person name="Larimer F."/>
            <person name="Land M."/>
            <person name="Hauser L."/>
            <person name="Kyrpides N."/>
            <person name="Kim E."/>
            <person name="Lovley D."/>
            <person name="Richardson P."/>
        </authorList>
    </citation>
    <scope>NUCLEOTIDE SEQUENCE [LARGE SCALE GENOMIC DNA]</scope>
    <source>
        <strain evidence="8">DSM 2379 / NBRC 103807 / OttBd1</strain>
    </source>
</reference>
<accession>A1AQL2</accession>
<dbReference type="SUPFAM" id="SSF55920">
    <property type="entry name" value="Creatinase/aminopeptidase"/>
    <property type="match status" value="1"/>
</dbReference>
<dbReference type="InterPro" id="IPR001714">
    <property type="entry name" value="Pept_M24_MAP"/>
</dbReference>
<dbReference type="HOGENOM" id="CLU_017266_4_0_7"/>
<evidence type="ECO:0000259" key="6">
    <source>
        <dbReference type="Pfam" id="PF01321"/>
    </source>
</evidence>